<keyword evidence="2" id="KW-1185">Reference proteome</keyword>
<gene>
    <name evidence="1" type="ORF">ACOLOM_LOCUS13624</name>
</gene>
<accession>A0ACA9QXV8</accession>
<comment type="caution">
    <text evidence="1">The sequence shown here is derived from an EMBL/GenBank/DDBJ whole genome shotgun (WGS) entry which is preliminary data.</text>
</comment>
<dbReference type="Proteomes" id="UP000789525">
    <property type="component" value="Unassembled WGS sequence"/>
</dbReference>
<feature type="non-terminal residue" evidence="1">
    <location>
        <position position="82"/>
    </location>
</feature>
<proteinExistence type="predicted"/>
<reference evidence="1" key="1">
    <citation type="submission" date="2021-06" db="EMBL/GenBank/DDBJ databases">
        <authorList>
            <person name="Kallberg Y."/>
            <person name="Tangrot J."/>
            <person name="Rosling A."/>
        </authorList>
    </citation>
    <scope>NUCLEOTIDE SEQUENCE</scope>
    <source>
        <strain evidence="1">CL356</strain>
    </source>
</reference>
<organism evidence="1 2">
    <name type="scientific">Acaulospora colombiana</name>
    <dbReference type="NCBI Taxonomy" id="27376"/>
    <lineage>
        <taxon>Eukaryota</taxon>
        <taxon>Fungi</taxon>
        <taxon>Fungi incertae sedis</taxon>
        <taxon>Mucoromycota</taxon>
        <taxon>Glomeromycotina</taxon>
        <taxon>Glomeromycetes</taxon>
        <taxon>Diversisporales</taxon>
        <taxon>Acaulosporaceae</taxon>
        <taxon>Acaulospora</taxon>
    </lineage>
</organism>
<feature type="non-terminal residue" evidence="1">
    <location>
        <position position="1"/>
    </location>
</feature>
<sequence>QKHEDSNDLDQISLYWSTSILANGVSGCGKSTLGQAVAKELDIPFVDGDSLHPPENIEKMSNGIPLDDNDRAPWLRKIRAEG</sequence>
<protein>
    <submittedName>
        <fullName evidence="1">2269_t:CDS:1</fullName>
    </submittedName>
</protein>
<evidence type="ECO:0000313" key="1">
    <source>
        <dbReference type="EMBL" id="CAG8768610.1"/>
    </source>
</evidence>
<name>A0ACA9QXV8_9GLOM</name>
<evidence type="ECO:0000313" key="2">
    <source>
        <dbReference type="Proteomes" id="UP000789525"/>
    </source>
</evidence>
<dbReference type="EMBL" id="CAJVPT010063416">
    <property type="protein sequence ID" value="CAG8768610.1"/>
    <property type="molecule type" value="Genomic_DNA"/>
</dbReference>